<feature type="region of interest" description="Disordered" evidence="8">
    <location>
        <begin position="119"/>
        <end position="138"/>
    </location>
</feature>
<keyword evidence="3 7" id="KW-0238">DNA-binding</keyword>
<dbReference type="Gene3D" id="3.40.50.2300">
    <property type="match status" value="1"/>
</dbReference>
<evidence type="ECO:0000256" key="6">
    <source>
        <dbReference type="PROSITE-ProRule" id="PRU00169"/>
    </source>
</evidence>
<dbReference type="SUPFAM" id="SSF46894">
    <property type="entry name" value="C-terminal effector domain of the bipartite response regulators"/>
    <property type="match status" value="1"/>
</dbReference>
<dbReference type="Proteomes" id="UP001501676">
    <property type="component" value="Unassembled WGS sequence"/>
</dbReference>
<keyword evidence="4" id="KW-0804">Transcription</keyword>
<keyword evidence="1 6" id="KW-0597">Phosphoprotein</keyword>
<dbReference type="SMART" id="SM00862">
    <property type="entry name" value="Trans_reg_C"/>
    <property type="match status" value="1"/>
</dbReference>
<dbReference type="InterPro" id="IPR001867">
    <property type="entry name" value="OmpR/PhoB-type_DNA-bd"/>
</dbReference>
<evidence type="ECO:0000259" key="9">
    <source>
        <dbReference type="PROSITE" id="PS50110"/>
    </source>
</evidence>
<dbReference type="SUPFAM" id="SSF52172">
    <property type="entry name" value="CheY-like"/>
    <property type="match status" value="1"/>
</dbReference>
<dbReference type="EMBL" id="BAAAYN010000007">
    <property type="protein sequence ID" value="GAA3384456.1"/>
    <property type="molecule type" value="Genomic_DNA"/>
</dbReference>
<comment type="caution">
    <text evidence="11">The sequence shown here is derived from an EMBL/GenBank/DDBJ whole genome shotgun (WGS) entry which is preliminary data.</text>
</comment>
<evidence type="ECO:0000259" key="10">
    <source>
        <dbReference type="PROSITE" id="PS51755"/>
    </source>
</evidence>
<evidence type="ECO:0000313" key="12">
    <source>
        <dbReference type="Proteomes" id="UP001501676"/>
    </source>
</evidence>
<dbReference type="InterPro" id="IPR016032">
    <property type="entry name" value="Sig_transdc_resp-reg_C-effctor"/>
</dbReference>
<feature type="domain" description="Response regulatory" evidence="9">
    <location>
        <begin position="2"/>
        <end position="116"/>
    </location>
</feature>
<dbReference type="InterPro" id="IPR001789">
    <property type="entry name" value="Sig_transdc_resp-reg_receiver"/>
</dbReference>
<evidence type="ECO:0000256" key="2">
    <source>
        <dbReference type="ARBA" id="ARBA00023015"/>
    </source>
</evidence>
<dbReference type="PROSITE" id="PS51755">
    <property type="entry name" value="OMPR_PHOB"/>
    <property type="match status" value="1"/>
</dbReference>
<dbReference type="Gene3D" id="6.10.250.690">
    <property type="match status" value="1"/>
</dbReference>
<feature type="compositionally biased region" description="Low complexity" evidence="8">
    <location>
        <begin position="128"/>
        <end position="138"/>
    </location>
</feature>
<name>A0ABP6STB2_9ACTN</name>
<evidence type="ECO:0000256" key="5">
    <source>
        <dbReference type="ARBA" id="ARBA00041201"/>
    </source>
</evidence>
<dbReference type="Pfam" id="PF00072">
    <property type="entry name" value="Response_reg"/>
    <property type="match status" value="1"/>
</dbReference>
<dbReference type="CDD" id="cd00383">
    <property type="entry name" value="trans_reg_C"/>
    <property type="match status" value="1"/>
</dbReference>
<reference evidence="12" key="1">
    <citation type="journal article" date="2019" name="Int. J. Syst. Evol. Microbiol.">
        <title>The Global Catalogue of Microorganisms (GCM) 10K type strain sequencing project: providing services to taxonomists for standard genome sequencing and annotation.</title>
        <authorList>
            <consortium name="The Broad Institute Genomics Platform"/>
            <consortium name="The Broad Institute Genome Sequencing Center for Infectious Disease"/>
            <person name="Wu L."/>
            <person name="Ma J."/>
        </authorList>
    </citation>
    <scope>NUCLEOTIDE SEQUENCE [LARGE SCALE GENOMIC DNA]</scope>
    <source>
        <strain evidence="12">JCM 9458</strain>
    </source>
</reference>
<dbReference type="Pfam" id="PF00486">
    <property type="entry name" value="Trans_reg_C"/>
    <property type="match status" value="1"/>
</dbReference>
<dbReference type="SMART" id="SM00448">
    <property type="entry name" value="REC"/>
    <property type="match status" value="1"/>
</dbReference>
<feature type="modified residue" description="4-aspartylphosphate" evidence="6">
    <location>
        <position position="52"/>
    </location>
</feature>
<sequence>MRVLLIEDDDRVAGALSVNLTRQRMDVDRVGSAQRALERLRTGARHDVVLLDLGLPDLDGLVLCKRIRELCDVPVIMVTARTDMSTRLHGLHVGADDYVTKPFDPRELVARIHAVTRRATRVPPPDAPADQDAASSAASSAPAVSTVIAGPGGVRIDVERREVTVDGESVPLTRKEFNLLAMLARQPGIVFTRSRILAEVWDSAWVGNQRTLEVHVAAVRAKLGVAGVIETVRGVGYRFPAG</sequence>
<feature type="domain" description="OmpR/PhoB-type" evidence="10">
    <location>
        <begin position="145"/>
        <end position="241"/>
    </location>
</feature>
<dbReference type="PROSITE" id="PS50110">
    <property type="entry name" value="RESPONSE_REGULATORY"/>
    <property type="match status" value="1"/>
</dbReference>
<dbReference type="InterPro" id="IPR036388">
    <property type="entry name" value="WH-like_DNA-bd_sf"/>
</dbReference>
<accession>A0ABP6STB2</accession>
<keyword evidence="12" id="KW-1185">Reference proteome</keyword>
<dbReference type="PANTHER" id="PTHR48111:SF72">
    <property type="entry name" value="SENSORY TRANSDUCTION PROTEIN REGX3"/>
    <property type="match status" value="1"/>
</dbReference>
<dbReference type="Gene3D" id="1.10.10.10">
    <property type="entry name" value="Winged helix-like DNA-binding domain superfamily/Winged helix DNA-binding domain"/>
    <property type="match status" value="1"/>
</dbReference>
<dbReference type="RefSeq" id="WP_345727172.1">
    <property type="nucleotide sequence ID" value="NZ_BAAAYN010000007.1"/>
</dbReference>
<dbReference type="InterPro" id="IPR011006">
    <property type="entry name" value="CheY-like_superfamily"/>
</dbReference>
<evidence type="ECO:0000256" key="8">
    <source>
        <dbReference type="SAM" id="MobiDB-lite"/>
    </source>
</evidence>
<evidence type="ECO:0000256" key="7">
    <source>
        <dbReference type="PROSITE-ProRule" id="PRU01091"/>
    </source>
</evidence>
<dbReference type="InterPro" id="IPR039420">
    <property type="entry name" value="WalR-like"/>
</dbReference>
<dbReference type="PANTHER" id="PTHR48111">
    <property type="entry name" value="REGULATOR OF RPOS"/>
    <property type="match status" value="1"/>
</dbReference>
<evidence type="ECO:0000256" key="1">
    <source>
        <dbReference type="ARBA" id="ARBA00022553"/>
    </source>
</evidence>
<evidence type="ECO:0000256" key="3">
    <source>
        <dbReference type="ARBA" id="ARBA00023125"/>
    </source>
</evidence>
<protein>
    <recommendedName>
        <fullName evidence="5">Sensory transduction protein RegX3</fullName>
    </recommendedName>
</protein>
<keyword evidence="2" id="KW-0805">Transcription regulation</keyword>
<evidence type="ECO:0000256" key="4">
    <source>
        <dbReference type="ARBA" id="ARBA00023163"/>
    </source>
</evidence>
<evidence type="ECO:0000313" key="11">
    <source>
        <dbReference type="EMBL" id="GAA3384456.1"/>
    </source>
</evidence>
<gene>
    <name evidence="11" type="ORF">GCM10020369_14280</name>
</gene>
<feature type="DNA-binding region" description="OmpR/PhoB-type" evidence="7">
    <location>
        <begin position="145"/>
        <end position="241"/>
    </location>
</feature>
<organism evidence="11 12">
    <name type="scientific">Cryptosporangium minutisporangium</name>
    <dbReference type="NCBI Taxonomy" id="113569"/>
    <lineage>
        <taxon>Bacteria</taxon>
        <taxon>Bacillati</taxon>
        <taxon>Actinomycetota</taxon>
        <taxon>Actinomycetes</taxon>
        <taxon>Cryptosporangiales</taxon>
        <taxon>Cryptosporangiaceae</taxon>
        <taxon>Cryptosporangium</taxon>
    </lineage>
</organism>
<proteinExistence type="predicted"/>